<dbReference type="Proteomes" id="UP000823405">
    <property type="component" value="Unassembled WGS sequence"/>
</dbReference>
<proteinExistence type="predicted"/>
<dbReference type="OrthoDB" id="2449190at2759"/>
<evidence type="ECO:0000313" key="2">
    <source>
        <dbReference type="EMBL" id="KAG0296907.1"/>
    </source>
</evidence>
<evidence type="ECO:0000313" key="3">
    <source>
        <dbReference type="Proteomes" id="UP000823405"/>
    </source>
</evidence>
<keyword evidence="3" id="KW-1185">Reference proteome</keyword>
<reference evidence="2" key="1">
    <citation type="journal article" date="2020" name="Fungal Divers.">
        <title>Resolving the Mortierellaceae phylogeny through synthesis of multi-gene phylogenetics and phylogenomics.</title>
        <authorList>
            <person name="Vandepol N."/>
            <person name="Liber J."/>
            <person name="Desiro A."/>
            <person name="Na H."/>
            <person name="Kennedy M."/>
            <person name="Barry K."/>
            <person name="Grigoriev I.V."/>
            <person name="Miller A.N."/>
            <person name="O'Donnell K."/>
            <person name="Stajich J.E."/>
            <person name="Bonito G."/>
        </authorList>
    </citation>
    <scope>NUCLEOTIDE SEQUENCE</scope>
    <source>
        <strain evidence="2">NVP60</strain>
    </source>
</reference>
<dbReference type="EMBL" id="JAAAIN010002100">
    <property type="protein sequence ID" value="KAG0296907.1"/>
    <property type="molecule type" value="Genomic_DNA"/>
</dbReference>
<feature type="region of interest" description="Disordered" evidence="1">
    <location>
        <begin position="15"/>
        <end position="56"/>
    </location>
</feature>
<comment type="caution">
    <text evidence="2">The sequence shown here is derived from an EMBL/GenBank/DDBJ whole genome shotgun (WGS) entry which is preliminary data.</text>
</comment>
<organism evidence="2 3">
    <name type="scientific">Linnemannia gamsii</name>
    <dbReference type="NCBI Taxonomy" id="64522"/>
    <lineage>
        <taxon>Eukaryota</taxon>
        <taxon>Fungi</taxon>
        <taxon>Fungi incertae sedis</taxon>
        <taxon>Mucoromycota</taxon>
        <taxon>Mortierellomycotina</taxon>
        <taxon>Mortierellomycetes</taxon>
        <taxon>Mortierellales</taxon>
        <taxon>Mortierellaceae</taxon>
        <taxon>Linnemannia</taxon>
    </lineage>
</organism>
<name>A0A9P6QVV6_9FUNG</name>
<feature type="compositionally biased region" description="Acidic residues" evidence="1">
    <location>
        <begin position="16"/>
        <end position="28"/>
    </location>
</feature>
<dbReference type="AlphaFoldDB" id="A0A9P6QVV6"/>
<protein>
    <submittedName>
        <fullName evidence="2">Uncharacterized protein</fullName>
    </submittedName>
</protein>
<gene>
    <name evidence="2" type="ORF">BGZ97_004423</name>
</gene>
<evidence type="ECO:0000256" key="1">
    <source>
        <dbReference type="SAM" id="MobiDB-lite"/>
    </source>
</evidence>
<accession>A0A9P6QVV6</accession>
<feature type="non-terminal residue" evidence="2">
    <location>
        <position position="92"/>
    </location>
</feature>
<sequence length="92" mass="10376">MDIATLLNDESIPVELGEDILDEEEEAETLERYRPVPDGEQINSDDDDDSRETPKVPISEAAAMLESLELFFQQQDKDNLGALALLRKIKDD</sequence>